<dbReference type="InterPro" id="IPR040690">
    <property type="entry name" value="FtsX_ECD"/>
</dbReference>
<dbReference type="RefSeq" id="WP_394303673.1">
    <property type="nucleotide sequence ID" value="NZ_JBHMQT010000057.1"/>
</dbReference>
<gene>
    <name evidence="3" type="ORF">ACFHYQ_25540</name>
</gene>
<proteinExistence type="predicted"/>
<sequence length="295" mass="32547">MDQYAGVAGEREAPSQGDVRGRRVRLSWLLVGTLLTCGVITFTAWRILSFAGGNPNRQAMSVFLCAAEDVHQACEGRGAPTAAEKHMIEQRIRAMPEVTDVRFRNQQDSLRDSGLIGAVEGLLGPSAVAESFRVVLADYRDLPEAKRKIRALPGVAQITPDQRSEDARRHRAEGEKKRDEVTIFLCERASAFPNCDGRKATKAHKDAIDTALRTMPEAISVEFVGRDKVWAQWLENTDGDTLGMTSEDVPECFIVRVPDLTQIEAFVAKVEAMKGVAHVVSKQDVLDDWDTRQGG</sequence>
<protein>
    <submittedName>
        <fullName evidence="3">Permease-like cell division protein FtsX</fullName>
    </submittedName>
</protein>
<accession>A0ABV6UBU2</accession>
<organism evidence="3 4">
    <name type="scientific">Sphaerimonospora cavernae</name>
    <dbReference type="NCBI Taxonomy" id="1740611"/>
    <lineage>
        <taxon>Bacteria</taxon>
        <taxon>Bacillati</taxon>
        <taxon>Actinomycetota</taxon>
        <taxon>Actinomycetes</taxon>
        <taxon>Streptosporangiales</taxon>
        <taxon>Streptosporangiaceae</taxon>
        <taxon>Sphaerimonospora</taxon>
    </lineage>
</organism>
<evidence type="ECO:0000313" key="3">
    <source>
        <dbReference type="EMBL" id="MFC0865664.1"/>
    </source>
</evidence>
<evidence type="ECO:0000259" key="2">
    <source>
        <dbReference type="Pfam" id="PF18075"/>
    </source>
</evidence>
<keyword evidence="1" id="KW-0812">Transmembrane</keyword>
<keyword evidence="4" id="KW-1185">Reference proteome</keyword>
<evidence type="ECO:0000313" key="4">
    <source>
        <dbReference type="Proteomes" id="UP001589870"/>
    </source>
</evidence>
<feature type="transmembrane region" description="Helical" evidence="1">
    <location>
        <begin position="26"/>
        <end position="48"/>
    </location>
</feature>
<reference evidence="3 4" key="1">
    <citation type="submission" date="2024-09" db="EMBL/GenBank/DDBJ databases">
        <authorList>
            <person name="Sun Q."/>
            <person name="Mori K."/>
        </authorList>
    </citation>
    <scope>NUCLEOTIDE SEQUENCE [LARGE SCALE GENOMIC DNA]</scope>
    <source>
        <strain evidence="3 4">TBRC 1851</strain>
    </source>
</reference>
<dbReference type="Gene3D" id="3.30.70.3040">
    <property type="match status" value="2"/>
</dbReference>
<comment type="caution">
    <text evidence="3">The sequence shown here is derived from an EMBL/GenBank/DDBJ whole genome shotgun (WGS) entry which is preliminary data.</text>
</comment>
<name>A0ABV6UBU2_9ACTN</name>
<dbReference type="EMBL" id="JBHMQT010000057">
    <property type="protein sequence ID" value="MFC0865664.1"/>
    <property type="molecule type" value="Genomic_DNA"/>
</dbReference>
<keyword evidence="1" id="KW-1133">Transmembrane helix</keyword>
<keyword evidence="1" id="KW-0472">Membrane</keyword>
<feature type="domain" description="FtsX extracellular" evidence="2">
    <location>
        <begin position="60"/>
        <end position="158"/>
    </location>
</feature>
<dbReference type="Pfam" id="PF18075">
    <property type="entry name" value="FtsX_ECD"/>
    <property type="match status" value="2"/>
</dbReference>
<evidence type="ECO:0000256" key="1">
    <source>
        <dbReference type="SAM" id="Phobius"/>
    </source>
</evidence>
<feature type="domain" description="FtsX extracellular" evidence="2">
    <location>
        <begin position="180"/>
        <end position="279"/>
    </location>
</feature>
<dbReference type="Proteomes" id="UP001589870">
    <property type="component" value="Unassembled WGS sequence"/>
</dbReference>